<dbReference type="EMBL" id="FSRL01000001">
    <property type="protein sequence ID" value="SIN90497.1"/>
    <property type="molecule type" value="Genomic_DNA"/>
</dbReference>
<dbReference type="RefSeq" id="WP_074255468.1">
    <property type="nucleotide sequence ID" value="NZ_FSRL01000001.1"/>
</dbReference>
<dbReference type="AlphaFoldDB" id="A0A1N6F5F6"/>
<dbReference type="InterPro" id="IPR008514">
    <property type="entry name" value="T6SS_Hcp"/>
</dbReference>
<dbReference type="Proteomes" id="UP000184932">
    <property type="component" value="Unassembled WGS sequence"/>
</dbReference>
<dbReference type="SUPFAM" id="SSF141452">
    <property type="entry name" value="Hcp1-like"/>
    <property type="match status" value="1"/>
</dbReference>
<protein>
    <submittedName>
        <fullName evidence="1">Type VI secretion system effector, Hcp</fullName>
    </submittedName>
</protein>
<evidence type="ECO:0000313" key="1">
    <source>
        <dbReference type="EMBL" id="SIN90497.1"/>
    </source>
</evidence>
<reference evidence="2" key="1">
    <citation type="submission" date="2016-11" db="EMBL/GenBank/DDBJ databases">
        <authorList>
            <person name="Varghese N."/>
            <person name="Submissions S."/>
        </authorList>
    </citation>
    <scope>NUCLEOTIDE SEQUENCE [LARGE SCALE GENOMIC DNA]</scope>
    <source>
        <strain evidence="2">DSM 29440</strain>
    </source>
</reference>
<keyword evidence="2" id="KW-1185">Reference proteome</keyword>
<dbReference type="Gene3D" id="2.30.110.20">
    <property type="entry name" value="Hcp1-like"/>
    <property type="match status" value="1"/>
</dbReference>
<dbReference type="STRING" id="1217970.SAMN05444002_1390"/>
<evidence type="ECO:0000313" key="2">
    <source>
        <dbReference type="Proteomes" id="UP000184932"/>
    </source>
</evidence>
<proteinExistence type="predicted"/>
<gene>
    <name evidence="1" type="ORF">SAMN05444002_1390</name>
</gene>
<accession>A0A1N6F5F6</accession>
<dbReference type="InterPro" id="IPR036624">
    <property type="entry name" value="Hcp1-lik_sf"/>
</dbReference>
<name>A0A1N6F5F6_9RHOB</name>
<sequence length="146" mass="15958">MPPATDEPVKRFYLENAWPTAAGARYGGTYSVAQVQHRTAASGKEEHHFTITLQDAPIASVSGVVELGAPVQRQSATEEVAFCFQKIIWTNARAARAETMLLPRIGQRFRLLLNGRTRLEGTLKAARSLGAGGELCEVLISDARRH</sequence>
<dbReference type="Pfam" id="PF05638">
    <property type="entry name" value="T6SS_HCP"/>
    <property type="match status" value="1"/>
</dbReference>
<organism evidence="1 2">
    <name type="scientific">Vannielia litorea</name>
    <dbReference type="NCBI Taxonomy" id="1217970"/>
    <lineage>
        <taxon>Bacteria</taxon>
        <taxon>Pseudomonadati</taxon>
        <taxon>Pseudomonadota</taxon>
        <taxon>Alphaproteobacteria</taxon>
        <taxon>Rhodobacterales</taxon>
        <taxon>Paracoccaceae</taxon>
        <taxon>Vannielia</taxon>
    </lineage>
</organism>